<dbReference type="AlphaFoldDB" id="A0A1E3PVC2"/>
<proteinExistence type="predicted"/>
<dbReference type="OrthoDB" id="5385872at2759"/>
<evidence type="ECO:0000313" key="1">
    <source>
        <dbReference type="EMBL" id="ODQ69379.1"/>
    </source>
</evidence>
<dbReference type="Proteomes" id="UP000094385">
    <property type="component" value="Unassembled WGS sequence"/>
</dbReference>
<dbReference type="EMBL" id="KV454304">
    <property type="protein sequence ID" value="ODQ69379.1"/>
    <property type="molecule type" value="Genomic_DNA"/>
</dbReference>
<protein>
    <submittedName>
        <fullName evidence="1">Uncharacterized protein</fullName>
    </submittedName>
</protein>
<organism evidence="1 2">
    <name type="scientific">Lipomyces starkeyi NRRL Y-11557</name>
    <dbReference type="NCBI Taxonomy" id="675824"/>
    <lineage>
        <taxon>Eukaryota</taxon>
        <taxon>Fungi</taxon>
        <taxon>Dikarya</taxon>
        <taxon>Ascomycota</taxon>
        <taxon>Saccharomycotina</taxon>
        <taxon>Lipomycetes</taxon>
        <taxon>Lipomycetales</taxon>
        <taxon>Lipomycetaceae</taxon>
        <taxon>Lipomyces</taxon>
    </lineage>
</organism>
<sequence length="383" mass="41449">MPAHYKGFNFSPAANIVRSPGNTAYGSKRSSGPNALSGVPTGNGFDSFAISFSSEQTASFTILEFYVTIFNISDPTVAPSQSASLLLMLFSNFNVGSQSIVIPAGEEMYKVNATATSSGSFPDTVAVRVQAFFDDSSQAGVIIDGIRFERPHYPGLSDNCQNGVRTLTFDDIDTSCGKGDIAAPVSYGDFILHYPASAYEEPSPWNVTAASLFAANSSEALVADCSRNILYGSTGKNGPFGILDFVMTGRPTDSLLLDENQSLKSKGNFDFDLISMRLGLDEIETVFDAFWFEFVMKGFDKCGNQVAQMTRQYLAFPGTGGSFTEFSAGMFAELNFVGLRKLQFSATAFTLPAGGPMFYDLPFWIDSVEYRQSGSRDSCPERD</sequence>
<evidence type="ECO:0000313" key="2">
    <source>
        <dbReference type="Proteomes" id="UP000094385"/>
    </source>
</evidence>
<keyword evidence="2" id="KW-1185">Reference proteome</keyword>
<name>A0A1E3PVC2_LIPST</name>
<reference evidence="1 2" key="1">
    <citation type="journal article" date="2016" name="Proc. Natl. Acad. Sci. U.S.A.">
        <title>Comparative genomics of biotechnologically important yeasts.</title>
        <authorList>
            <person name="Riley R."/>
            <person name="Haridas S."/>
            <person name="Wolfe K.H."/>
            <person name="Lopes M.R."/>
            <person name="Hittinger C.T."/>
            <person name="Goeker M."/>
            <person name="Salamov A.A."/>
            <person name="Wisecaver J.H."/>
            <person name="Long T.M."/>
            <person name="Calvey C.H."/>
            <person name="Aerts A.L."/>
            <person name="Barry K.W."/>
            <person name="Choi C."/>
            <person name="Clum A."/>
            <person name="Coughlan A.Y."/>
            <person name="Deshpande S."/>
            <person name="Douglass A.P."/>
            <person name="Hanson S.J."/>
            <person name="Klenk H.-P."/>
            <person name="LaButti K.M."/>
            <person name="Lapidus A."/>
            <person name="Lindquist E.A."/>
            <person name="Lipzen A.M."/>
            <person name="Meier-Kolthoff J.P."/>
            <person name="Ohm R.A."/>
            <person name="Otillar R.P."/>
            <person name="Pangilinan J.L."/>
            <person name="Peng Y."/>
            <person name="Rokas A."/>
            <person name="Rosa C.A."/>
            <person name="Scheuner C."/>
            <person name="Sibirny A.A."/>
            <person name="Slot J.C."/>
            <person name="Stielow J.B."/>
            <person name="Sun H."/>
            <person name="Kurtzman C.P."/>
            <person name="Blackwell M."/>
            <person name="Grigoriev I.V."/>
            <person name="Jeffries T.W."/>
        </authorList>
    </citation>
    <scope>NUCLEOTIDE SEQUENCE [LARGE SCALE GENOMIC DNA]</scope>
    <source>
        <strain evidence="1 2">NRRL Y-11557</strain>
    </source>
</reference>
<gene>
    <name evidence="1" type="ORF">LIPSTDRAFT_108039</name>
</gene>
<accession>A0A1E3PVC2</accession>